<evidence type="ECO:0000259" key="6">
    <source>
        <dbReference type="Pfam" id="PF07993"/>
    </source>
</evidence>
<evidence type="ECO:0000313" key="7">
    <source>
        <dbReference type="EMBL" id="KAK9738282.1"/>
    </source>
</evidence>
<sequence length="298" mass="34308">MKDAPNTYTISKAIGEDIVAKAMDSLPAVIMRPTIVISMWKDPIPGWTDNINGPAGSIIAFGTGVLRSIYARKDMNADFVCVDVVADNVLVLGAYSVQNQIPNKVFNISSHNQITVTWKQCQELSIKLNKERIPFDIFLWVPSGMTRNSRLMHYIDVLLWQYIPALIIDMFLPLFGYKPMLWQVQLRVMKAMSVLEFYYNNEWTFLNDASVKATAWLNAKELGKYTLSQSEIVPEEFMTNQIFGLRRYILKEPDENIPKSRRLMSIMIWVDRIGSIILKLILAYLFYRFVISKMCNLL</sequence>
<comment type="caution">
    <text evidence="7">The sequence shown here is derived from an EMBL/GenBank/DDBJ whole genome shotgun (WGS) entry which is preliminary data.</text>
</comment>
<organism evidence="7 8">
    <name type="scientific">Popillia japonica</name>
    <name type="common">Japanese beetle</name>
    <dbReference type="NCBI Taxonomy" id="7064"/>
    <lineage>
        <taxon>Eukaryota</taxon>
        <taxon>Metazoa</taxon>
        <taxon>Ecdysozoa</taxon>
        <taxon>Arthropoda</taxon>
        <taxon>Hexapoda</taxon>
        <taxon>Insecta</taxon>
        <taxon>Pterygota</taxon>
        <taxon>Neoptera</taxon>
        <taxon>Endopterygota</taxon>
        <taxon>Coleoptera</taxon>
        <taxon>Polyphaga</taxon>
        <taxon>Scarabaeiformia</taxon>
        <taxon>Scarabaeidae</taxon>
        <taxon>Rutelinae</taxon>
        <taxon>Popillia</taxon>
    </lineage>
</organism>
<comment type="similarity">
    <text evidence="1 4">Belongs to the fatty acyl-CoA reductase family.</text>
</comment>
<keyword evidence="4" id="KW-1133">Transmembrane helix</keyword>
<feature type="transmembrane region" description="Helical" evidence="4">
    <location>
        <begin position="157"/>
        <end position="177"/>
    </location>
</feature>
<dbReference type="EMBL" id="JASPKY010000088">
    <property type="protein sequence ID" value="KAK9738282.1"/>
    <property type="molecule type" value="Genomic_DNA"/>
</dbReference>
<feature type="transmembrane region" description="Helical" evidence="4">
    <location>
        <begin position="266"/>
        <end position="287"/>
    </location>
</feature>
<keyword evidence="4" id="KW-0472">Membrane</keyword>
<name>A0AAW1LT16_POPJA</name>
<dbReference type="GO" id="GO:0080019">
    <property type="term" value="F:alcohol-forming very long-chain fatty acyl-CoA reductase activity"/>
    <property type="evidence" value="ECO:0007669"/>
    <property type="project" value="InterPro"/>
</dbReference>
<keyword evidence="2 4" id="KW-0444">Lipid biosynthesis</keyword>
<dbReference type="InterPro" id="IPR036291">
    <property type="entry name" value="NAD(P)-bd_dom_sf"/>
</dbReference>
<dbReference type="GO" id="GO:0102965">
    <property type="term" value="F:alcohol-forming long-chain fatty acyl-CoA reductase activity"/>
    <property type="evidence" value="ECO:0007669"/>
    <property type="project" value="UniProtKB-EC"/>
</dbReference>
<evidence type="ECO:0000256" key="1">
    <source>
        <dbReference type="ARBA" id="ARBA00005928"/>
    </source>
</evidence>
<dbReference type="Pfam" id="PF03015">
    <property type="entry name" value="Sterile"/>
    <property type="match status" value="1"/>
</dbReference>
<evidence type="ECO:0000259" key="5">
    <source>
        <dbReference type="Pfam" id="PF03015"/>
    </source>
</evidence>
<dbReference type="Pfam" id="PF07993">
    <property type="entry name" value="NAD_binding_4"/>
    <property type="match status" value="1"/>
</dbReference>
<dbReference type="PANTHER" id="PTHR11011">
    <property type="entry name" value="MALE STERILITY PROTEIN 2-RELATED"/>
    <property type="match status" value="1"/>
</dbReference>
<dbReference type="InterPro" id="IPR013120">
    <property type="entry name" value="FAR_NAD-bd"/>
</dbReference>
<dbReference type="AlphaFoldDB" id="A0AAW1LT16"/>
<feature type="domain" description="Fatty acyl-CoA reductase C-terminal" evidence="5">
    <location>
        <begin position="161"/>
        <end position="252"/>
    </location>
</feature>
<dbReference type="InterPro" id="IPR026055">
    <property type="entry name" value="FAR"/>
</dbReference>
<dbReference type="Gene3D" id="3.40.50.720">
    <property type="entry name" value="NAD(P)-binding Rossmann-like Domain"/>
    <property type="match status" value="1"/>
</dbReference>
<dbReference type="InterPro" id="IPR033640">
    <property type="entry name" value="FAR_C"/>
</dbReference>
<dbReference type="SUPFAM" id="SSF51735">
    <property type="entry name" value="NAD(P)-binding Rossmann-fold domains"/>
    <property type="match status" value="1"/>
</dbReference>
<evidence type="ECO:0000313" key="8">
    <source>
        <dbReference type="Proteomes" id="UP001458880"/>
    </source>
</evidence>
<feature type="domain" description="Thioester reductase (TE)" evidence="6">
    <location>
        <begin position="2"/>
        <end position="88"/>
    </location>
</feature>
<proteinExistence type="inferred from homology"/>
<keyword evidence="4" id="KW-0521">NADP</keyword>
<dbReference type="GO" id="GO:0035336">
    <property type="term" value="P:long-chain fatty-acyl-CoA metabolic process"/>
    <property type="evidence" value="ECO:0007669"/>
    <property type="project" value="TreeGrafter"/>
</dbReference>
<dbReference type="Proteomes" id="UP001458880">
    <property type="component" value="Unassembled WGS sequence"/>
</dbReference>
<dbReference type="GO" id="GO:0005777">
    <property type="term" value="C:peroxisome"/>
    <property type="evidence" value="ECO:0007669"/>
    <property type="project" value="TreeGrafter"/>
</dbReference>
<keyword evidence="4" id="KW-0560">Oxidoreductase</keyword>
<gene>
    <name evidence="7" type="ORF">QE152_g9957</name>
</gene>
<keyword evidence="4" id="KW-0812">Transmembrane</keyword>
<dbReference type="PANTHER" id="PTHR11011:SF61">
    <property type="entry name" value="FATTY ACYL-COA REDUCTASE"/>
    <property type="match status" value="1"/>
</dbReference>
<keyword evidence="8" id="KW-1185">Reference proteome</keyword>
<accession>A0AAW1LT16</accession>
<reference evidence="7 8" key="1">
    <citation type="journal article" date="2024" name="BMC Genomics">
        <title>De novo assembly and annotation of Popillia japonica's genome with initial clues to its potential as an invasive pest.</title>
        <authorList>
            <person name="Cucini C."/>
            <person name="Boschi S."/>
            <person name="Funari R."/>
            <person name="Cardaioli E."/>
            <person name="Iannotti N."/>
            <person name="Marturano G."/>
            <person name="Paoli F."/>
            <person name="Bruttini M."/>
            <person name="Carapelli A."/>
            <person name="Frati F."/>
            <person name="Nardi F."/>
        </authorList>
    </citation>
    <scope>NUCLEOTIDE SEQUENCE [LARGE SCALE GENOMIC DNA]</scope>
    <source>
        <strain evidence="7">DMR45628</strain>
    </source>
</reference>
<evidence type="ECO:0000256" key="3">
    <source>
        <dbReference type="ARBA" id="ARBA00023098"/>
    </source>
</evidence>
<keyword evidence="3 4" id="KW-0443">Lipid metabolism</keyword>
<dbReference type="EC" id="1.2.1.84" evidence="4"/>
<comment type="catalytic activity">
    <reaction evidence="4">
        <text>a long-chain fatty acyl-CoA + 2 NADPH + 2 H(+) = a long-chain primary fatty alcohol + 2 NADP(+) + CoA</text>
        <dbReference type="Rhea" id="RHEA:52716"/>
        <dbReference type="ChEBI" id="CHEBI:15378"/>
        <dbReference type="ChEBI" id="CHEBI:57287"/>
        <dbReference type="ChEBI" id="CHEBI:57783"/>
        <dbReference type="ChEBI" id="CHEBI:58349"/>
        <dbReference type="ChEBI" id="CHEBI:77396"/>
        <dbReference type="ChEBI" id="CHEBI:83139"/>
        <dbReference type="EC" id="1.2.1.84"/>
    </reaction>
</comment>
<dbReference type="CDD" id="cd09071">
    <property type="entry name" value="FAR_C"/>
    <property type="match status" value="1"/>
</dbReference>
<comment type="function">
    <text evidence="4">Catalyzes the reduction of fatty acyl-CoA to fatty alcohols.</text>
</comment>
<protein>
    <recommendedName>
        <fullName evidence="4">Fatty acyl-CoA reductase</fullName>
        <ecNumber evidence="4">1.2.1.84</ecNumber>
    </recommendedName>
</protein>
<evidence type="ECO:0000256" key="2">
    <source>
        <dbReference type="ARBA" id="ARBA00022516"/>
    </source>
</evidence>
<evidence type="ECO:0000256" key="4">
    <source>
        <dbReference type="RuleBase" id="RU363097"/>
    </source>
</evidence>